<keyword evidence="2" id="KW-1185">Reference proteome</keyword>
<evidence type="ECO:0000313" key="1">
    <source>
        <dbReference type="EMBL" id="GGH59710.1"/>
    </source>
</evidence>
<organism evidence="1 2">
    <name type="scientific">Paenibacillus silvae</name>
    <dbReference type="NCBI Taxonomy" id="1325358"/>
    <lineage>
        <taxon>Bacteria</taxon>
        <taxon>Bacillati</taxon>
        <taxon>Bacillota</taxon>
        <taxon>Bacilli</taxon>
        <taxon>Bacillales</taxon>
        <taxon>Paenibacillaceae</taxon>
        <taxon>Paenibacillus</taxon>
    </lineage>
</organism>
<gene>
    <name evidence="1" type="ORF">GCM10008014_33580</name>
</gene>
<dbReference type="EMBL" id="BMFU01000004">
    <property type="protein sequence ID" value="GGH59710.1"/>
    <property type="molecule type" value="Genomic_DNA"/>
</dbReference>
<reference evidence="2" key="1">
    <citation type="journal article" date="2019" name="Int. J. Syst. Evol. Microbiol.">
        <title>The Global Catalogue of Microorganisms (GCM) 10K type strain sequencing project: providing services to taxonomists for standard genome sequencing and annotation.</title>
        <authorList>
            <consortium name="The Broad Institute Genomics Platform"/>
            <consortium name="The Broad Institute Genome Sequencing Center for Infectious Disease"/>
            <person name="Wu L."/>
            <person name="Ma J."/>
        </authorList>
    </citation>
    <scope>NUCLEOTIDE SEQUENCE [LARGE SCALE GENOMIC DNA]</scope>
    <source>
        <strain evidence="2">CGMCC 1.12770</strain>
    </source>
</reference>
<comment type="caution">
    <text evidence="1">The sequence shown here is derived from an EMBL/GenBank/DDBJ whole genome shotgun (WGS) entry which is preliminary data.</text>
</comment>
<accession>A0ABQ1ZG40</accession>
<proteinExistence type="predicted"/>
<name>A0ABQ1ZG40_9BACL</name>
<evidence type="ECO:0000313" key="2">
    <source>
        <dbReference type="Proteomes" id="UP000652153"/>
    </source>
</evidence>
<sequence length="60" mass="6966">MEETEGSDFFFISAAGSQRMAYLSLLPDYVIIFEVNEIVRISEEWGNPLFSLWYTRILGI</sequence>
<dbReference type="Proteomes" id="UP000652153">
    <property type="component" value="Unassembled WGS sequence"/>
</dbReference>
<protein>
    <submittedName>
        <fullName evidence="1">Uncharacterized protein</fullName>
    </submittedName>
</protein>